<dbReference type="EMBL" id="LR862153">
    <property type="protein sequence ID" value="CAD1835727.1"/>
    <property type="molecule type" value="Genomic_DNA"/>
</dbReference>
<sequence>MPLRSTATSGTVHPIENFICHNNLSQSHKAFVVALDENIEPRNYSQAMKDPRWRDAMAQEINGLEDNGTWTVEDLPPNKKPIGCKVYKVKRRADGSVEHYKARLIAKGFAQIEGLDFHKTFAPVAKLVSVRCLLTVFYI</sequence>
<organism evidence="2">
    <name type="scientific">Ananas comosus var. bracteatus</name>
    <name type="common">red pineapple</name>
    <dbReference type="NCBI Taxonomy" id="296719"/>
    <lineage>
        <taxon>Eukaryota</taxon>
        <taxon>Viridiplantae</taxon>
        <taxon>Streptophyta</taxon>
        <taxon>Embryophyta</taxon>
        <taxon>Tracheophyta</taxon>
        <taxon>Spermatophyta</taxon>
        <taxon>Magnoliopsida</taxon>
        <taxon>Liliopsida</taxon>
        <taxon>Poales</taxon>
        <taxon>Bromeliaceae</taxon>
        <taxon>Bromelioideae</taxon>
        <taxon>Ananas</taxon>
    </lineage>
</organism>
<dbReference type="InterPro" id="IPR013103">
    <property type="entry name" value="RVT_2"/>
</dbReference>
<evidence type="ECO:0000259" key="1">
    <source>
        <dbReference type="Pfam" id="PF07727"/>
    </source>
</evidence>
<dbReference type="AlphaFoldDB" id="A0A6V7PYH4"/>
<accession>A0A6V7PYH4</accession>
<name>A0A6V7PYH4_ANACO</name>
<gene>
    <name evidence="2" type="ORF">CB5_LOCUS18938</name>
</gene>
<protein>
    <recommendedName>
        <fullName evidence="1">Reverse transcriptase Ty1/copia-type domain-containing protein</fullName>
    </recommendedName>
</protein>
<dbReference type="Pfam" id="PF07727">
    <property type="entry name" value="RVT_2"/>
    <property type="match status" value="1"/>
</dbReference>
<feature type="domain" description="Reverse transcriptase Ty1/copia-type" evidence="1">
    <location>
        <begin position="67"/>
        <end position="135"/>
    </location>
</feature>
<evidence type="ECO:0000313" key="2">
    <source>
        <dbReference type="EMBL" id="CAD1835727.1"/>
    </source>
</evidence>
<proteinExistence type="predicted"/>
<reference evidence="2" key="1">
    <citation type="submission" date="2020-07" db="EMBL/GenBank/DDBJ databases">
        <authorList>
            <person name="Lin J."/>
        </authorList>
    </citation>
    <scope>NUCLEOTIDE SEQUENCE</scope>
</reference>